<evidence type="ECO:0000313" key="4">
    <source>
        <dbReference type="EMBL" id="KAG5174658.1"/>
    </source>
</evidence>
<feature type="compositionally biased region" description="Acidic residues" evidence="2">
    <location>
        <begin position="590"/>
        <end position="599"/>
    </location>
</feature>
<accession>A0A8H7YBK6</accession>
<feature type="region of interest" description="Disordered" evidence="2">
    <location>
        <begin position="41"/>
        <end position="86"/>
    </location>
</feature>
<evidence type="ECO:0000259" key="3">
    <source>
        <dbReference type="SMART" id="SM00993"/>
    </source>
</evidence>
<organism evidence="4">
    <name type="scientific">Psilocybe cubensis</name>
    <name type="common">Psychedelic mushroom</name>
    <name type="synonym">Stropharia cubensis</name>
    <dbReference type="NCBI Taxonomy" id="181762"/>
    <lineage>
        <taxon>Eukaryota</taxon>
        <taxon>Fungi</taxon>
        <taxon>Dikarya</taxon>
        <taxon>Basidiomycota</taxon>
        <taxon>Agaricomycotina</taxon>
        <taxon>Agaricomycetes</taxon>
        <taxon>Agaricomycetidae</taxon>
        <taxon>Agaricales</taxon>
        <taxon>Agaricineae</taxon>
        <taxon>Strophariaceae</taxon>
        <taxon>Psilocybe</taxon>
    </lineage>
</organism>
<feature type="region of interest" description="Disordered" evidence="2">
    <location>
        <begin position="144"/>
        <end position="170"/>
    </location>
</feature>
<feature type="region of interest" description="Disordered" evidence="2">
    <location>
        <begin position="580"/>
        <end position="599"/>
    </location>
</feature>
<comment type="similarity">
    <text evidence="1">Belongs to the VPS72/YL1 family.</text>
</comment>
<evidence type="ECO:0000256" key="2">
    <source>
        <dbReference type="SAM" id="MobiDB-lite"/>
    </source>
</evidence>
<gene>
    <name evidence="4" type="ORF">JR316_001320</name>
</gene>
<feature type="region of interest" description="Disordered" evidence="2">
    <location>
        <begin position="406"/>
        <end position="471"/>
    </location>
</feature>
<dbReference type="OrthoDB" id="78296at2759"/>
<dbReference type="SMART" id="SM00993">
    <property type="entry name" value="YL1_C"/>
    <property type="match status" value="1"/>
</dbReference>
<dbReference type="PANTHER" id="PTHR13275">
    <property type="entry name" value="YL-1 PROTEIN TRANSCRIPTION FACTOR-LIKE 1"/>
    <property type="match status" value="1"/>
</dbReference>
<dbReference type="AlphaFoldDB" id="A0A8H7YBK6"/>
<comment type="caution">
    <text evidence="4">The sequence shown here is derived from an EMBL/GenBank/DDBJ whole genome shotgun (WGS) entry which is preliminary data.</text>
</comment>
<name>A0A8H7YBK6_PSICU</name>
<feature type="compositionally biased region" description="Polar residues" evidence="2">
    <location>
        <begin position="431"/>
        <end position="441"/>
    </location>
</feature>
<protein>
    <recommendedName>
        <fullName evidence="3">Vps72/YL1 C-terminal domain-containing protein</fullName>
    </recommendedName>
</protein>
<feature type="domain" description="Vps72/YL1 C-terminal" evidence="3">
    <location>
        <begin position="528"/>
        <end position="557"/>
    </location>
</feature>
<feature type="compositionally biased region" description="Basic and acidic residues" evidence="2">
    <location>
        <begin position="148"/>
        <end position="157"/>
    </location>
</feature>
<dbReference type="PANTHER" id="PTHR13275:SF4">
    <property type="entry name" value="VACUOLAR PROTEIN SORTING-ASSOCIATED PROTEIN 72 HOMOLOG"/>
    <property type="match status" value="1"/>
</dbReference>
<proteinExistence type="inferred from homology"/>
<feature type="compositionally biased region" description="Acidic residues" evidence="2">
    <location>
        <begin position="43"/>
        <end position="71"/>
    </location>
</feature>
<dbReference type="Pfam" id="PF08265">
    <property type="entry name" value="YL1_C"/>
    <property type="match status" value="1"/>
</dbReference>
<feature type="compositionally biased region" description="Low complexity" evidence="2">
    <location>
        <begin position="406"/>
        <end position="425"/>
    </location>
</feature>
<dbReference type="EMBL" id="JAFIQS010000001">
    <property type="protein sequence ID" value="KAG5174658.1"/>
    <property type="molecule type" value="Genomic_DNA"/>
</dbReference>
<feature type="region of interest" description="Disordered" evidence="2">
    <location>
        <begin position="1"/>
        <end position="24"/>
    </location>
</feature>
<dbReference type="GO" id="GO:0005634">
    <property type="term" value="C:nucleus"/>
    <property type="evidence" value="ECO:0007669"/>
    <property type="project" value="TreeGrafter"/>
</dbReference>
<reference evidence="4" key="1">
    <citation type="submission" date="2021-02" db="EMBL/GenBank/DDBJ databases">
        <title>Psilocybe cubensis genome.</title>
        <authorList>
            <person name="Mckernan K.J."/>
            <person name="Crawford S."/>
            <person name="Trippe A."/>
            <person name="Kane L.T."/>
            <person name="Mclaughlin S."/>
        </authorList>
    </citation>
    <scope>NUCLEOTIDE SEQUENCE [LARGE SCALE GENOMIC DNA]</scope>
    <source>
        <strain evidence="4">MGC-MH-2018</strain>
    </source>
</reference>
<dbReference type="InterPro" id="IPR046757">
    <property type="entry name" value="YL1_N"/>
</dbReference>
<dbReference type="Pfam" id="PF05764">
    <property type="entry name" value="YL1"/>
    <property type="match status" value="1"/>
</dbReference>
<dbReference type="InterPro" id="IPR013272">
    <property type="entry name" value="Vps72/YL1_C"/>
</dbReference>
<feature type="region of interest" description="Disordered" evidence="2">
    <location>
        <begin position="286"/>
        <end position="309"/>
    </location>
</feature>
<sequence length="599" mass="65496">MADTTEEQPELLVTRRSKRSTAGNRMEAALAEMALEEANMKELDDDNDFVNDKVEEDEFGSDFESTDEEAENQANEAGENEVLQEERMVKRSARTRLEKITAAAHAKNRTSFNPDIQLSADPKPKLKIKRVVVGKAVDAESGDIVAQSKKDDADGNKRTSQRKHTMQNTTATVTRLKQVQARRAAQPKKAKIEYKTYTQAELIALALDTEEGNIVDHRDYLKNEAEKRKRARVVRTTVEGPLLRWISRVEEVKVEVPPLPSPPPISAPVPALTSVTPITSTQIIASTSSTSTSTPAPFVSPFSSTLTPGPTSSLAYAPSTMSRSIYGPPGTLFTPTTYSYTAGMAVVSTNASTSAAPSQVNTPPLTTFFHYQPFVDPAASPFPTWPPVSPVQTPLTTAIPPPAPSTVTTASVLSTTTPPVLTSTPADPVDGTSQQQPTLPATPNPVEQPVQPLPITETEPPQPPPPPEPEYRLEKVTKNYVVHELAQQKGTPKPTWTQSMQSMFGDHVKWDQIKVFVGKGRPLSRPRQLCPITGRQAHYMDPRSGVPYADAYAYKVLTGLLKHEYVWDTELACYLNHEPLPPDGASGNDDQMEVDESVV</sequence>
<evidence type="ECO:0000256" key="1">
    <source>
        <dbReference type="ARBA" id="ARBA00006832"/>
    </source>
</evidence>